<dbReference type="RefSeq" id="WP_074699165.1">
    <property type="nucleotide sequence ID" value="NZ_CP018863.1"/>
</dbReference>
<reference evidence="9 10" key="1">
    <citation type="submission" date="2016-10" db="EMBL/GenBank/DDBJ databases">
        <authorList>
            <person name="de Groot N.N."/>
        </authorList>
    </citation>
    <scope>NUCLEOTIDE SEQUENCE [LARGE SCALE GENOMIC DNA]</scope>
    <source>
        <strain evidence="9 10">DSM 20117</strain>
    </source>
</reference>
<dbReference type="InterPro" id="IPR050072">
    <property type="entry name" value="Peptidase_M20A"/>
</dbReference>
<evidence type="ECO:0000259" key="8">
    <source>
        <dbReference type="Pfam" id="PF07687"/>
    </source>
</evidence>
<dbReference type="NCBIfam" id="NF005306">
    <property type="entry name" value="PRK06837.1"/>
    <property type="match status" value="1"/>
</dbReference>
<feature type="domain" description="Peptidase M20 dimerisation" evidence="8">
    <location>
        <begin position="204"/>
        <end position="315"/>
    </location>
</feature>
<dbReference type="SUPFAM" id="SSF53187">
    <property type="entry name" value="Zn-dependent exopeptidases"/>
    <property type="match status" value="1"/>
</dbReference>
<keyword evidence="6" id="KW-0862">Zinc</keyword>
<protein>
    <submittedName>
        <fullName evidence="9">Acetylornithine deacetylase</fullName>
    </submittedName>
</protein>
<keyword evidence="7" id="KW-0170">Cobalt</keyword>
<dbReference type="InterPro" id="IPR010182">
    <property type="entry name" value="ArgE/DapE"/>
</dbReference>
<accession>A0A1H0ZVP1</accession>
<dbReference type="NCBIfam" id="TIGR01910">
    <property type="entry name" value="DapE-ArgE"/>
    <property type="match status" value="1"/>
</dbReference>
<dbReference type="Pfam" id="PF01546">
    <property type="entry name" value="Peptidase_M20"/>
    <property type="match status" value="1"/>
</dbReference>
<dbReference type="STRING" id="37928.SAMN04489742_0595"/>
<comment type="similarity">
    <text evidence="3">Belongs to the peptidase M20A family.</text>
</comment>
<evidence type="ECO:0000256" key="5">
    <source>
        <dbReference type="ARBA" id="ARBA00022801"/>
    </source>
</evidence>
<dbReference type="AlphaFoldDB" id="A0A1H0ZVP1"/>
<dbReference type="SUPFAM" id="SSF55031">
    <property type="entry name" value="Bacterial exopeptidase dimerisation domain"/>
    <property type="match status" value="1"/>
</dbReference>
<evidence type="ECO:0000256" key="1">
    <source>
        <dbReference type="ARBA" id="ARBA00001941"/>
    </source>
</evidence>
<comment type="cofactor">
    <cofactor evidence="2">
        <name>Zn(2+)</name>
        <dbReference type="ChEBI" id="CHEBI:29105"/>
    </cofactor>
</comment>
<dbReference type="OrthoDB" id="7055905at2"/>
<dbReference type="Proteomes" id="UP000181917">
    <property type="component" value="Unassembled WGS sequence"/>
</dbReference>
<evidence type="ECO:0000256" key="7">
    <source>
        <dbReference type="ARBA" id="ARBA00023285"/>
    </source>
</evidence>
<evidence type="ECO:0000256" key="2">
    <source>
        <dbReference type="ARBA" id="ARBA00001947"/>
    </source>
</evidence>
<dbReference type="EMBL" id="FNKH01000002">
    <property type="protein sequence ID" value="SDQ31545.1"/>
    <property type="molecule type" value="Genomic_DNA"/>
</dbReference>
<evidence type="ECO:0000313" key="10">
    <source>
        <dbReference type="Proteomes" id="UP000181917"/>
    </source>
</evidence>
<dbReference type="Pfam" id="PF07687">
    <property type="entry name" value="M20_dimer"/>
    <property type="match status" value="1"/>
</dbReference>
<dbReference type="GO" id="GO:0016787">
    <property type="term" value="F:hydrolase activity"/>
    <property type="evidence" value="ECO:0007669"/>
    <property type="project" value="UniProtKB-KW"/>
</dbReference>
<keyword evidence="10" id="KW-1185">Reference proteome</keyword>
<dbReference type="InterPro" id="IPR036264">
    <property type="entry name" value="Bact_exopeptidase_dim_dom"/>
</dbReference>
<evidence type="ECO:0000256" key="3">
    <source>
        <dbReference type="ARBA" id="ARBA00006247"/>
    </source>
</evidence>
<dbReference type="PANTHER" id="PTHR43808:SF25">
    <property type="entry name" value="PEPTIDASE M20 DIMERISATION DOMAIN-CONTAINING PROTEIN"/>
    <property type="match status" value="1"/>
</dbReference>
<dbReference type="GO" id="GO:0046872">
    <property type="term" value="F:metal ion binding"/>
    <property type="evidence" value="ECO:0007669"/>
    <property type="project" value="UniProtKB-KW"/>
</dbReference>
<keyword evidence="4" id="KW-0479">Metal-binding</keyword>
<evidence type="ECO:0000256" key="4">
    <source>
        <dbReference type="ARBA" id="ARBA00022723"/>
    </source>
</evidence>
<evidence type="ECO:0000256" key="6">
    <source>
        <dbReference type="ARBA" id="ARBA00022833"/>
    </source>
</evidence>
<dbReference type="InterPro" id="IPR002933">
    <property type="entry name" value="Peptidase_M20"/>
</dbReference>
<dbReference type="InterPro" id="IPR011650">
    <property type="entry name" value="Peptidase_M20_dimer"/>
</dbReference>
<keyword evidence="5" id="KW-0378">Hydrolase</keyword>
<sequence length="421" mass="46278">MPDPDIRARILAAVDTAFDEQLAFTAELISEPSLRADEADAQDLLYRAMESRGLEMDRWEIDSEELRNHVGYGPSTVSYENCVNVVGTYKPRTTAGRSLILNGHVDVVPTGPEDTWSRSPWHAEMKDGWLYGRGAGDMKAGLVANLFALDAVRAAGLAPTAEIIVQSVVEEECTGNGSLAALLRGYTADAVLIPEPEENMLVRANVGVLWFKVRVAGEPTHPREMSAGFNAIDSAYTVMSSLRKLEEKWNEQRSSHRYFEDLEHPINFNFGKIVGGDWPSSVPAWCEIDVRVAIYPGTTADEAWQELQDCLDSTGLPVTATKTGFYSEGYVLEEGSDAEAVLAGAHREAFGEELRSFTTPGYLDGRVFTLYGDTPTLVYGPVSEAIHGFDERVDIESVRRITKAIALFIAEWCGVEEDTAP</sequence>
<dbReference type="Gene3D" id="3.30.70.360">
    <property type="match status" value="1"/>
</dbReference>
<evidence type="ECO:0000313" key="9">
    <source>
        <dbReference type="EMBL" id="SDQ31545.1"/>
    </source>
</evidence>
<proteinExistence type="inferred from homology"/>
<organism evidence="9 10">
    <name type="scientific">Crystallibacter crystallopoietes</name>
    <dbReference type="NCBI Taxonomy" id="37928"/>
    <lineage>
        <taxon>Bacteria</taxon>
        <taxon>Bacillati</taxon>
        <taxon>Actinomycetota</taxon>
        <taxon>Actinomycetes</taxon>
        <taxon>Micrococcales</taxon>
        <taxon>Micrococcaceae</taxon>
        <taxon>Crystallibacter</taxon>
    </lineage>
</organism>
<gene>
    <name evidence="9" type="ORF">SAMN04489742_0595</name>
</gene>
<comment type="cofactor">
    <cofactor evidence="1">
        <name>Co(2+)</name>
        <dbReference type="ChEBI" id="CHEBI:48828"/>
    </cofactor>
</comment>
<dbReference type="KEGG" id="acry:AC20117_14335"/>
<dbReference type="PANTHER" id="PTHR43808">
    <property type="entry name" value="ACETYLORNITHINE DEACETYLASE"/>
    <property type="match status" value="1"/>
</dbReference>
<dbReference type="InterPro" id="IPR033687">
    <property type="entry name" value="YodQ-like"/>
</dbReference>
<dbReference type="Gene3D" id="3.40.630.10">
    <property type="entry name" value="Zn peptidases"/>
    <property type="match status" value="1"/>
</dbReference>
<dbReference type="CDD" id="cd03895">
    <property type="entry name" value="M20_ArgE_DapE-like"/>
    <property type="match status" value="1"/>
</dbReference>
<name>A0A1H0ZVP1_9MICC</name>